<dbReference type="SUPFAM" id="SSF57716">
    <property type="entry name" value="Glucocorticoid receptor-like (DNA-binding domain)"/>
    <property type="match status" value="1"/>
</dbReference>
<keyword evidence="3" id="KW-0862">Zinc</keyword>
<dbReference type="PANTHER" id="PTHR33823">
    <property type="entry name" value="RNA POLYMERASE-BINDING TRANSCRIPTION FACTOR DKSA-RELATED"/>
    <property type="match status" value="1"/>
</dbReference>
<keyword evidence="2" id="KW-0863">Zinc-finger</keyword>
<dbReference type="EMBL" id="KF900938">
    <property type="protein sequence ID" value="AIF12165.1"/>
    <property type="molecule type" value="Genomic_DNA"/>
</dbReference>
<evidence type="ECO:0000256" key="3">
    <source>
        <dbReference type="ARBA" id="ARBA00022833"/>
    </source>
</evidence>
<dbReference type="InterPro" id="IPR037187">
    <property type="entry name" value="DnaK_N"/>
</dbReference>
<keyword evidence="1" id="KW-0479">Metal-binding</keyword>
<dbReference type="GO" id="GO:0008270">
    <property type="term" value="F:zinc ion binding"/>
    <property type="evidence" value="ECO:0007669"/>
    <property type="project" value="UniProtKB-KW"/>
</dbReference>
<organism evidence="6">
    <name type="scientific">uncultured marine thaumarchaeote KM3_54_G03</name>
    <dbReference type="NCBI Taxonomy" id="1456192"/>
    <lineage>
        <taxon>Archaea</taxon>
        <taxon>Nitrososphaerota</taxon>
        <taxon>environmental samples</taxon>
    </lineage>
</organism>
<sequence length="115" mass="12873">MKNQAYTEIQKLLVAKREELTTRLERIKNNLMGGHSADSQEQAQELENAEVADALGNEARRELSQIAQALEQIKNGTYGTCVSCEEEIPSERLKAYPFANRCIRCATAEETRTVG</sequence>
<accession>A0A075HAC3</accession>
<dbReference type="Pfam" id="PF21173">
    <property type="entry name" value="DksA-like_N"/>
    <property type="match status" value="1"/>
</dbReference>
<proteinExistence type="predicted"/>
<evidence type="ECO:0000256" key="1">
    <source>
        <dbReference type="ARBA" id="ARBA00022723"/>
    </source>
</evidence>
<evidence type="ECO:0000259" key="5">
    <source>
        <dbReference type="Pfam" id="PF21173"/>
    </source>
</evidence>
<name>A0A075HAC3_9ARCH</name>
<dbReference type="InterPro" id="IPR048487">
    <property type="entry name" value="DksA-like_N"/>
</dbReference>
<dbReference type="SUPFAM" id="SSF109635">
    <property type="entry name" value="DnaK suppressor protein DksA, alpha-hairpin domain"/>
    <property type="match status" value="1"/>
</dbReference>
<evidence type="ECO:0000313" key="6">
    <source>
        <dbReference type="EMBL" id="AIF12165.1"/>
    </source>
</evidence>
<dbReference type="Gene3D" id="1.20.120.910">
    <property type="entry name" value="DksA, coiled-coil domain"/>
    <property type="match status" value="1"/>
</dbReference>
<dbReference type="AlphaFoldDB" id="A0A075HAC3"/>
<evidence type="ECO:0000259" key="4">
    <source>
        <dbReference type="Pfam" id="PF01258"/>
    </source>
</evidence>
<feature type="domain" description="Zinc finger DksA/TraR C4-type" evidence="4">
    <location>
        <begin position="76"/>
        <end position="110"/>
    </location>
</feature>
<dbReference type="InterPro" id="IPR000962">
    <property type="entry name" value="Znf_DskA_TraR"/>
</dbReference>
<protein>
    <submittedName>
        <fullName evidence="6">DnaK suppressor protein</fullName>
    </submittedName>
</protein>
<reference evidence="6" key="1">
    <citation type="journal article" date="2014" name="Genome Biol. Evol.">
        <title>Pangenome evidence for extensive interdomain horizontal transfer affecting lineage core and shell genes in uncultured planktonic thaumarchaeota and euryarchaeota.</title>
        <authorList>
            <person name="Deschamps P."/>
            <person name="Zivanovic Y."/>
            <person name="Moreira D."/>
            <person name="Rodriguez-Valera F."/>
            <person name="Lopez-Garcia P."/>
        </authorList>
    </citation>
    <scope>NUCLEOTIDE SEQUENCE</scope>
</reference>
<dbReference type="PANTHER" id="PTHR33823:SF4">
    <property type="entry name" value="GENERAL STRESS PROTEIN 16O"/>
    <property type="match status" value="1"/>
</dbReference>
<feature type="domain" description="DnaK suppressor protein-like N-terminal" evidence="5">
    <location>
        <begin position="10"/>
        <end position="73"/>
    </location>
</feature>
<evidence type="ECO:0000256" key="2">
    <source>
        <dbReference type="ARBA" id="ARBA00022771"/>
    </source>
</evidence>
<dbReference type="PROSITE" id="PS51128">
    <property type="entry name" value="ZF_DKSA_2"/>
    <property type="match status" value="1"/>
</dbReference>
<dbReference type="Pfam" id="PF01258">
    <property type="entry name" value="zf-dskA_traR"/>
    <property type="match status" value="1"/>
</dbReference>